<evidence type="ECO:0000256" key="11">
    <source>
        <dbReference type="ARBA" id="ARBA00054380"/>
    </source>
</evidence>
<comment type="catalytic activity">
    <reaction evidence="10">
        <text>guanosine(10) in tRNA + 2 S-adenosyl-L-methionine = N(2)-dimethylguanosine(10) in tRNA + 2 S-adenosyl-L-homocysteine + 2 H(+)</text>
        <dbReference type="Rhea" id="RHEA:43124"/>
        <dbReference type="Rhea" id="RHEA-COMP:10355"/>
        <dbReference type="Rhea" id="RHEA-COMP:10358"/>
        <dbReference type="ChEBI" id="CHEBI:15378"/>
        <dbReference type="ChEBI" id="CHEBI:57856"/>
        <dbReference type="ChEBI" id="CHEBI:59789"/>
        <dbReference type="ChEBI" id="CHEBI:74269"/>
        <dbReference type="ChEBI" id="CHEBI:74513"/>
        <dbReference type="EC" id="2.1.1.213"/>
    </reaction>
</comment>
<reference evidence="16" key="1">
    <citation type="submission" date="2023-06" db="EMBL/GenBank/DDBJ databases">
        <title>Genome sequence of Methancorpusculaceae sp. Ag1.</title>
        <authorList>
            <person name="Protasov E."/>
            <person name="Platt K."/>
            <person name="Poehlein A."/>
            <person name="Daniel R."/>
            <person name="Brune A."/>
        </authorList>
    </citation>
    <scope>NUCLEOTIDE SEQUENCE</scope>
    <source>
        <strain evidence="16">Ag1</strain>
    </source>
</reference>
<name>A0AAE4SA87_9EURY</name>
<dbReference type="GO" id="GO:0160101">
    <property type="term" value="F:tRNA (guanine(10)-N2)-dimethyltransferase activity"/>
    <property type="evidence" value="ECO:0007669"/>
    <property type="project" value="UniProtKB-EC"/>
</dbReference>
<keyword evidence="3" id="KW-0963">Cytoplasm</keyword>
<evidence type="ECO:0000313" key="17">
    <source>
        <dbReference type="Proteomes" id="UP001273136"/>
    </source>
</evidence>
<evidence type="ECO:0000313" key="16">
    <source>
        <dbReference type="EMBL" id="MDV0441378.1"/>
    </source>
</evidence>
<dbReference type="InterPro" id="IPR000241">
    <property type="entry name" value="RlmKL-like_Mtase"/>
</dbReference>
<evidence type="ECO:0000256" key="12">
    <source>
        <dbReference type="ARBA" id="ARBA00061338"/>
    </source>
</evidence>
<dbReference type="CDD" id="cd11715">
    <property type="entry name" value="THUMP_AdoMetMT"/>
    <property type="match status" value="1"/>
</dbReference>
<evidence type="ECO:0000256" key="4">
    <source>
        <dbReference type="ARBA" id="ARBA00022555"/>
    </source>
</evidence>
<dbReference type="RefSeq" id="WP_338093778.1">
    <property type="nucleotide sequence ID" value="NZ_JAWDKA010000003.1"/>
</dbReference>
<accession>A0AAE4SA87</accession>
<dbReference type="EC" id="2.1.1.213" evidence="13"/>
<sequence>MNLLFELSGENTSLAIAEIACVGTVTRTATGAAIAEVEYPETTTRLAQTHVVMELIGECDGTSSALQELLTQLNIIADRPFACRVRKVHPSTVDAPQLELERMMGKSIRGTVCLSNPEVEYRALFTDNRCFLGKVLYTIDRGSYAYRNPQRRAFFHPGVMMPLMARTMVNLTHVMPGELLCDPFCGTGGMLLETELMGVVSIGSDYDPEMLEGCRSNLPDGAYVRADATRMPYPDGCFDAVATDLPYGQSTTVGADSLDTLYVDSLREIRRILKKGGRAVVVTHRDIRGLTDGLFEISGYYEQRVHKSLTRRILVLC</sequence>
<evidence type="ECO:0000256" key="2">
    <source>
        <dbReference type="ARBA" id="ARBA00011245"/>
    </source>
</evidence>
<evidence type="ECO:0000256" key="10">
    <source>
        <dbReference type="ARBA" id="ARBA00051883"/>
    </source>
</evidence>
<dbReference type="InterPro" id="IPR029063">
    <property type="entry name" value="SAM-dependent_MTases_sf"/>
</dbReference>
<dbReference type="EMBL" id="JAWDKA010000003">
    <property type="protein sequence ID" value="MDV0441378.1"/>
    <property type="molecule type" value="Genomic_DNA"/>
</dbReference>
<evidence type="ECO:0000256" key="5">
    <source>
        <dbReference type="ARBA" id="ARBA00022603"/>
    </source>
</evidence>
<evidence type="ECO:0000256" key="13">
    <source>
        <dbReference type="ARBA" id="ARBA00066936"/>
    </source>
</evidence>
<dbReference type="PROSITE" id="PS01261">
    <property type="entry name" value="UPF0020"/>
    <property type="match status" value="1"/>
</dbReference>
<comment type="subunit">
    <text evidence="2">Monomer.</text>
</comment>
<dbReference type="PANTHER" id="PTHR14911">
    <property type="entry name" value="THUMP DOMAIN-CONTAINING"/>
    <property type="match status" value="1"/>
</dbReference>
<comment type="caution">
    <text evidence="16">The sequence shown here is derived from an EMBL/GenBank/DDBJ whole genome shotgun (WGS) entry which is preliminary data.</text>
</comment>
<gene>
    <name evidence="16" type="ORF">McpAg1_05640</name>
</gene>
<evidence type="ECO:0000256" key="14">
    <source>
        <dbReference type="ARBA" id="ARBA00082665"/>
    </source>
</evidence>
<dbReference type="InterPro" id="IPR053943">
    <property type="entry name" value="RlmKL-like_Mtase_CS"/>
</dbReference>
<evidence type="ECO:0000256" key="8">
    <source>
        <dbReference type="ARBA" id="ARBA00022694"/>
    </source>
</evidence>
<dbReference type="GO" id="GO:0000049">
    <property type="term" value="F:tRNA binding"/>
    <property type="evidence" value="ECO:0007669"/>
    <property type="project" value="UniProtKB-KW"/>
</dbReference>
<keyword evidence="6" id="KW-0808">Transferase</keyword>
<dbReference type="FunFam" id="3.40.50.150:FF:000251">
    <property type="entry name" value="Putative RNA methylase"/>
    <property type="match status" value="1"/>
</dbReference>
<evidence type="ECO:0000256" key="9">
    <source>
        <dbReference type="ARBA" id="ARBA00022884"/>
    </source>
</evidence>
<protein>
    <recommendedName>
        <fullName evidence="13">tRNA (guanine(10)-N(2))-dimethyltransferase</fullName>
        <ecNumber evidence="13">2.1.1.213</ecNumber>
    </recommendedName>
    <alternativeName>
        <fullName evidence="14">tRNA:G10 dimethyltransferase</fullName>
    </alternativeName>
</protein>
<dbReference type="PANTHER" id="PTHR14911:SF21">
    <property type="entry name" value="N2-METHYLGUANOSINE TRNA METHYLTRANSFERASE"/>
    <property type="match status" value="1"/>
</dbReference>
<keyword evidence="9" id="KW-0694">RNA-binding</keyword>
<dbReference type="SUPFAM" id="SSF53335">
    <property type="entry name" value="S-adenosyl-L-methionine-dependent methyltransferases"/>
    <property type="match status" value="1"/>
</dbReference>
<evidence type="ECO:0000256" key="6">
    <source>
        <dbReference type="ARBA" id="ARBA00022679"/>
    </source>
</evidence>
<dbReference type="AlphaFoldDB" id="A0AAE4SA87"/>
<dbReference type="Gene3D" id="3.40.50.150">
    <property type="entry name" value="Vaccinia Virus protein VP39"/>
    <property type="match status" value="1"/>
</dbReference>
<comment type="function">
    <text evidence="11">Catalyzes the adenosylmethionine-dependent methylation of the exocyclic amino group (N(2)) of guanosine at position 10 of various tRNAs. Acts via a two-step process that leads to the formation of either N(2)-monomethyl (m(2)G) or N(2)-dimethylguanosine (m(2)(2)G).</text>
</comment>
<keyword evidence="5" id="KW-0489">Methyltransferase</keyword>
<keyword evidence="4" id="KW-0820">tRNA-binding</keyword>
<evidence type="ECO:0000256" key="7">
    <source>
        <dbReference type="ARBA" id="ARBA00022691"/>
    </source>
</evidence>
<feature type="domain" description="Ribosomal RNA large subunit methyltransferase K/L-like methyltransferase" evidence="15">
    <location>
        <begin position="149"/>
        <end position="287"/>
    </location>
</feature>
<dbReference type="GO" id="GO:0030488">
    <property type="term" value="P:tRNA methylation"/>
    <property type="evidence" value="ECO:0007669"/>
    <property type="project" value="TreeGrafter"/>
</dbReference>
<evidence type="ECO:0000259" key="15">
    <source>
        <dbReference type="Pfam" id="PF01170"/>
    </source>
</evidence>
<keyword evidence="8" id="KW-0819">tRNA processing</keyword>
<proteinExistence type="inferred from homology"/>
<dbReference type="Pfam" id="PF01170">
    <property type="entry name" value="UPF0020"/>
    <property type="match status" value="1"/>
</dbReference>
<evidence type="ECO:0000256" key="3">
    <source>
        <dbReference type="ARBA" id="ARBA00022490"/>
    </source>
</evidence>
<comment type="similarity">
    <text evidence="12">Belongs to the methyltransferase superfamily. Trm-G10 family.</text>
</comment>
<organism evidence="16 17">
    <name type="scientific">Methanorbis furvi</name>
    <dbReference type="NCBI Taxonomy" id="3028299"/>
    <lineage>
        <taxon>Archaea</taxon>
        <taxon>Methanobacteriati</taxon>
        <taxon>Methanobacteriota</taxon>
        <taxon>Stenosarchaea group</taxon>
        <taxon>Methanomicrobia</taxon>
        <taxon>Methanomicrobiales</taxon>
        <taxon>Methanocorpusculaceae</taxon>
        <taxon>Methanorbis</taxon>
    </lineage>
</organism>
<keyword evidence="7" id="KW-0949">S-adenosyl-L-methionine</keyword>
<comment type="subcellular location">
    <subcellularLocation>
        <location evidence="1">Cytoplasm</location>
    </subcellularLocation>
</comment>
<keyword evidence="17" id="KW-1185">Reference proteome</keyword>
<dbReference type="CDD" id="cd02440">
    <property type="entry name" value="AdoMet_MTases"/>
    <property type="match status" value="1"/>
</dbReference>
<evidence type="ECO:0000256" key="1">
    <source>
        <dbReference type="ARBA" id="ARBA00004496"/>
    </source>
</evidence>
<dbReference type="Proteomes" id="UP001273136">
    <property type="component" value="Unassembled WGS sequence"/>
</dbReference>
<dbReference type="GO" id="GO:0005737">
    <property type="term" value="C:cytoplasm"/>
    <property type="evidence" value="ECO:0007669"/>
    <property type="project" value="UniProtKB-SubCell"/>
</dbReference>